<reference evidence="2" key="2">
    <citation type="submission" date="2015-06" db="UniProtKB">
        <authorList>
            <consortium name="EnsemblPlants"/>
        </authorList>
    </citation>
    <scope>IDENTIFICATION</scope>
    <source>
        <strain evidence="2">DM1-3 516 R44</strain>
    </source>
</reference>
<accession>M1DXX8</accession>
<dbReference type="InParanoid" id="M1DXX8"/>
<name>M1DXX8_SOLTU</name>
<dbReference type="PaxDb" id="4113-PGSC0003DMT400096200"/>
<evidence type="ECO:0008006" key="4">
    <source>
        <dbReference type="Google" id="ProtNLM"/>
    </source>
</evidence>
<reference evidence="3" key="1">
    <citation type="journal article" date="2011" name="Nature">
        <title>Genome sequence and analysis of the tuber crop potato.</title>
        <authorList>
            <consortium name="The Potato Genome Sequencing Consortium"/>
        </authorList>
    </citation>
    <scope>NUCLEOTIDE SEQUENCE [LARGE SCALE GENOMIC DNA]</scope>
    <source>
        <strain evidence="3">cv. DM1-3 516 R44</strain>
    </source>
</reference>
<feature type="region of interest" description="Disordered" evidence="1">
    <location>
        <begin position="52"/>
        <end position="88"/>
    </location>
</feature>
<dbReference type="HOGENOM" id="CLU_1565616_0_0_1"/>
<keyword evidence="3" id="KW-1185">Reference proteome</keyword>
<feature type="compositionally biased region" description="Polar residues" evidence="1">
    <location>
        <begin position="66"/>
        <end position="81"/>
    </location>
</feature>
<dbReference type="EnsemblPlants" id="PGSC0003DMT400096200">
    <property type="protein sequence ID" value="PGSC0003DMT400096200"/>
    <property type="gene ID" value="PGSC0003DMG400045771"/>
</dbReference>
<evidence type="ECO:0000256" key="1">
    <source>
        <dbReference type="SAM" id="MobiDB-lite"/>
    </source>
</evidence>
<evidence type="ECO:0000313" key="2">
    <source>
        <dbReference type="EnsemblPlants" id="PGSC0003DMT400096200"/>
    </source>
</evidence>
<dbReference type="AlphaFoldDB" id="M1DXX8"/>
<sequence length="171" mass="19211">MDRSSHLWFPSEPNSLGLLTYRGDPRTVGQPTDRRNQPLVATEAIVWSASGSAIGSRSHDQAASFDESTSSGEVQVPQNNDPAPVAEEPNRCHFSRLYSQKYQSIAQTPLKATLVRGFSVDISVNTIHQFLYDPSPDHTWALHTVEFDYRWDIVRGGEFQRSAKKNETLLH</sequence>
<evidence type="ECO:0000313" key="3">
    <source>
        <dbReference type="Proteomes" id="UP000011115"/>
    </source>
</evidence>
<proteinExistence type="predicted"/>
<dbReference type="Gramene" id="PGSC0003DMT400096200">
    <property type="protein sequence ID" value="PGSC0003DMT400096200"/>
    <property type="gene ID" value="PGSC0003DMG400045771"/>
</dbReference>
<protein>
    <recommendedName>
        <fullName evidence="4">Integrase core domain containing protein</fullName>
    </recommendedName>
</protein>
<dbReference type="Proteomes" id="UP000011115">
    <property type="component" value="Unassembled WGS sequence"/>
</dbReference>
<organism evidence="2 3">
    <name type="scientific">Solanum tuberosum</name>
    <name type="common">Potato</name>
    <dbReference type="NCBI Taxonomy" id="4113"/>
    <lineage>
        <taxon>Eukaryota</taxon>
        <taxon>Viridiplantae</taxon>
        <taxon>Streptophyta</taxon>
        <taxon>Embryophyta</taxon>
        <taxon>Tracheophyta</taxon>
        <taxon>Spermatophyta</taxon>
        <taxon>Magnoliopsida</taxon>
        <taxon>eudicotyledons</taxon>
        <taxon>Gunneridae</taxon>
        <taxon>Pentapetalae</taxon>
        <taxon>asterids</taxon>
        <taxon>lamiids</taxon>
        <taxon>Solanales</taxon>
        <taxon>Solanaceae</taxon>
        <taxon>Solanoideae</taxon>
        <taxon>Solaneae</taxon>
        <taxon>Solanum</taxon>
    </lineage>
</organism>